<dbReference type="PANTHER" id="PTHR10694">
    <property type="entry name" value="LYSINE-SPECIFIC DEMETHYLASE"/>
    <property type="match status" value="1"/>
</dbReference>
<dbReference type="SMART" id="SM00541">
    <property type="entry name" value="FYRN"/>
    <property type="match status" value="1"/>
</dbReference>
<dbReference type="PROSITE" id="PS51542">
    <property type="entry name" value="FYRN"/>
    <property type="match status" value="1"/>
</dbReference>
<dbReference type="SUPFAM" id="SSF51197">
    <property type="entry name" value="Clavaminate synthase-like"/>
    <property type="match status" value="1"/>
</dbReference>
<dbReference type="SMART" id="SM00542">
    <property type="entry name" value="FYRC"/>
    <property type="match status" value="1"/>
</dbReference>
<dbReference type="PROSITE" id="PS51184">
    <property type="entry name" value="JMJC"/>
    <property type="match status" value="1"/>
</dbReference>
<evidence type="ECO:0000256" key="2">
    <source>
        <dbReference type="ARBA" id="ARBA00004123"/>
    </source>
</evidence>
<feature type="domain" description="JmjC" evidence="13">
    <location>
        <begin position="339"/>
        <end position="505"/>
    </location>
</feature>
<feature type="region of interest" description="Disordered" evidence="11">
    <location>
        <begin position="31"/>
        <end position="107"/>
    </location>
</feature>
<dbReference type="InterPro" id="IPR003889">
    <property type="entry name" value="FYrich_C"/>
</dbReference>
<keyword evidence="10" id="KW-0539">Nucleus</keyword>
<organism evidence="14 15">
    <name type="scientific">Iris pallida</name>
    <name type="common">Sweet iris</name>
    <dbReference type="NCBI Taxonomy" id="29817"/>
    <lineage>
        <taxon>Eukaryota</taxon>
        <taxon>Viridiplantae</taxon>
        <taxon>Streptophyta</taxon>
        <taxon>Embryophyta</taxon>
        <taxon>Tracheophyta</taxon>
        <taxon>Spermatophyta</taxon>
        <taxon>Magnoliopsida</taxon>
        <taxon>Liliopsida</taxon>
        <taxon>Asparagales</taxon>
        <taxon>Iridaceae</taxon>
        <taxon>Iridoideae</taxon>
        <taxon>Irideae</taxon>
        <taxon>Iris</taxon>
    </lineage>
</organism>
<evidence type="ECO:0000313" key="14">
    <source>
        <dbReference type="EMBL" id="KAJ6795123.1"/>
    </source>
</evidence>
<sequence length="1175" mass="133082">MRIEGYVNRSESSRQVDVSLDKVIDFRKDSDDAAASSGHLTETIATPPTQVNAEDGAGDKVKAKRSRRSGTDYCSSSEEESDTEKPIKSRSSKHSQQNDECPRSRRRSQYQKVDARWCPEEACKPVIEEAPVFYPSEEDFKDTINYIASIRQKAEQYGICRIVPPPSWKPPCPLKEDSFWRHSKFATRIQQIDKLQNREPMKKKSRNRCQRKRKRRKLRFGMTRRRPVSNTSEVDDCAASDDEKFGFQSGSDFTLESFNKYADDFKEQYFGIKDATENNVENEKRWQPSVEEIEGEYWRIVEKPTEEIEVLYGADLETGVFGSGFPKAPISPSISEVDPYELSGWNLNNLPRLHGSVLSFESGDISGVLVPWLYIGMCFSSFCWHVEDHHFYSLNYMHFGEPKIWYGIPGSDAVKLEGSMKKHLPELFEEQPGLLHELVTQLSPSVLKSEGVPVYRVIQNSGEFVLTFPRAYHSGFNCGFNCAEAVNVAPMDWLPHGQCAVELYSEQRRKTSVSHDKLLLGSAREAIRALWEILFIGNSNLDNLRWQSLCRKEGVLTRAIKARVEMEQERRRACLCSPSQARKMDTDFDLAKERECFSCFYDLHLSAASCECSPNRFSCLTHADLLCPCESTKRFFLFRYSTNELNTLVEALEGSTSAVHRWGSEDLGLVLPSNTVLFKHISDSKQLFLSNSKDRMEIKLDNNVKDSVAKGQENGNQVCEAFSLESKNSKKSSHYQAAEGIVDNIGNKRLSSVSDDSWCHDLNTEHPSTESKATVLDSHSDIDMEDFAVKEEQGCCSDMIHQETSLPFMAVGLDGCGINRTQMDYNSSRIKNTRCRSSPESGSSVSPNQFSEIGTPIGLQNQNLNIAPTTRPKLFGIDLHQLGLCLSTPDLQSNIHSTSLRSQYPGNDFVSQKMSYSVEPLCFGTIMPGKHWCSSQAIFPKGFKSRVRYFSLLDPSRTCNYISEVVDGGFLGPIFKVTAEENQEETFTQDSAVKCWDMVRERVNQEITRQNRLGKQDLPPLQPQGSIDGLKMFGFSSTSIIQVIEDLDPSHQCLEYWSSRFHAQLSSKRTESKNYPAKLATSSTLVPQKCPSYPIPEKAVHKLFGVDITLVNRKSDASDSASAEEVQQVLARLFKKANLEELRMMQRIFNSEPESDSWRAAFWTLMDAIHNNVHN</sequence>
<protein>
    <submittedName>
        <fullName evidence="14">Lysine-specific demethylase JMJ18-like</fullName>
    </submittedName>
</protein>
<evidence type="ECO:0000256" key="7">
    <source>
        <dbReference type="ARBA" id="ARBA00023004"/>
    </source>
</evidence>
<evidence type="ECO:0000256" key="10">
    <source>
        <dbReference type="ARBA" id="ARBA00023242"/>
    </source>
</evidence>
<evidence type="ECO:0000256" key="4">
    <source>
        <dbReference type="ARBA" id="ARBA00022853"/>
    </source>
</evidence>
<dbReference type="InterPro" id="IPR003347">
    <property type="entry name" value="JmjC_dom"/>
</dbReference>
<keyword evidence="3" id="KW-0479">Metal-binding</keyword>
<evidence type="ECO:0000256" key="3">
    <source>
        <dbReference type="ARBA" id="ARBA00022723"/>
    </source>
</evidence>
<dbReference type="PANTHER" id="PTHR10694:SF105">
    <property type="entry name" value="LYSINE-SPECIFIC DEMETHYLASE JMJ14"/>
    <property type="match status" value="1"/>
</dbReference>
<evidence type="ECO:0000256" key="9">
    <source>
        <dbReference type="ARBA" id="ARBA00023163"/>
    </source>
</evidence>
<evidence type="ECO:0000259" key="12">
    <source>
        <dbReference type="PROSITE" id="PS51183"/>
    </source>
</evidence>
<dbReference type="PROSITE" id="PS51543">
    <property type="entry name" value="FYRC"/>
    <property type="match status" value="1"/>
</dbReference>
<keyword evidence="15" id="KW-1185">Reference proteome</keyword>
<dbReference type="Pfam" id="PF05965">
    <property type="entry name" value="FYRC"/>
    <property type="match status" value="1"/>
</dbReference>
<dbReference type="Gene3D" id="3.30.160.360">
    <property type="match status" value="1"/>
</dbReference>
<comment type="cofactor">
    <cofactor evidence="1">
        <name>Fe(2+)</name>
        <dbReference type="ChEBI" id="CHEBI:29033"/>
    </cofactor>
</comment>
<reference evidence="14" key="1">
    <citation type="journal article" date="2023" name="GigaByte">
        <title>Genome assembly of the bearded iris, Iris pallida Lam.</title>
        <authorList>
            <person name="Bruccoleri R.E."/>
            <person name="Oakeley E.J."/>
            <person name="Faust A.M.E."/>
            <person name="Altorfer M."/>
            <person name="Dessus-Babus S."/>
            <person name="Burckhardt D."/>
            <person name="Oertli M."/>
            <person name="Naumann U."/>
            <person name="Petersen F."/>
            <person name="Wong J."/>
        </authorList>
    </citation>
    <scope>NUCLEOTIDE SEQUENCE</scope>
    <source>
        <strain evidence="14">GSM-AAB239-AS_SAM_17_03QT</strain>
    </source>
</reference>
<name>A0AAX6DTK2_IRIPA</name>
<dbReference type="SMART" id="SM00558">
    <property type="entry name" value="JmjC"/>
    <property type="match status" value="1"/>
</dbReference>
<dbReference type="AlphaFoldDB" id="A0AAX6DTK2"/>
<dbReference type="GO" id="GO:0046872">
    <property type="term" value="F:metal ion binding"/>
    <property type="evidence" value="ECO:0007669"/>
    <property type="project" value="UniProtKB-KW"/>
</dbReference>
<feature type="domain" description="JmjN" evidence="12">
    <location>
        <begin position="130"/>
        <end position="171"/>
    </location>
</feature>
<dbReference type="Pfam" id="PF02375">
    <property type="entry name" value="JmjN"/>
    <property type="match status" value="1"/>
</dbReference>
<feature type="compositionally biased region" description="Polar residues" evidence="11">
    <location>
        <begin position="38"/>
        <end position="52"/>
    </location>
</feature>
<dbReference type="Gene3D" id="2.60.120.650">
    <property type="entry name" value="Cupin"/>
    <property type="match status" value="1"/>
</dbReference>
<dbReference type="Pfam" id="PF02373">
    <property type="entry name" value="JmjC"/>
    <property type="match status" value="1"/>
</dbReference>
<dbReference type="PROSITE" id="PS51183">
    <property type="entry name" value="JMJN"/>
    <property type="match status" value="1"/>
</dbReference>
<dbReference type="Proteomes" id="UP001140949">
    <property type="component" value="Unassembled WGS sequence"/>
</dbReference>
<dbReference type="Pfam" id="PF05964">
    <property type="entry name" value="FYRN"/>
    <property type="match status" value="1"/>
</dbReference>
<keyword evidence="4" id="KW-0156">Chromatin regulator</keyword>
<keyword evidence="7" id="KW-0408">Iron</keyword>
<dbReference type="GO" id="GO:0045814">
    <property type="term" value="P:negative regulation of gene expression, epigenetic"/>
    <property type="evidence" value="ECO:0007669"/>
    <property type="project" value="UniProtKB-ARBA"/>
</dbReference>
<keyword evidence="8" id="KW-0805">Transcription regulation</keyword>
<keyword evidence="5" id="KW-0223">Dioxygenase</keyword>
<dbReference type="Pfam" id="PF02928">
    <property type="entry name" value="zf-C5HC2"/>
    <property type="match status" value="1"/>
</dbReference>
<evidence type="ECO:0000259" key="13">
    <source>
        <dbReference type="PROSITE" id="PS51184"/>
    </source>
</evidence>
<comment type="caution">
    <text evidence="14">The sequence shown here is derived from an EMBL/GenBank/DDBJ whole genome shotgun (WGS) entry which is preliminary data.</text>
</comment>
<dbReference type="GO" id="GO:0034647">
    <property type="term" value="F:histone H3K4me/H3K4me2/H3K4me3 demethylase activity"/>
    <property type="evidence" value="ECO:0007669"/>
    <property type="project" value="TreeGrafter"/>
</dbReference>
<dbReference type="EMBL" id="JANAVB010042018">
    <property type="protein sequence ID" value="KAJ6795123.1"/>
    <property type="molecule type" value="Genomic_DNA"/>
</dbReference>
<evidence type="ECO:0000256" key="1">
    <source>
        <dbReference type="ARBA" id="ARBA00001954"/>
    </source>
</evidence>
<accession>A0AAX6DTK2</accession>
<dbReference type="InterPro" id="IPR003888">
    <property type="entry name" value="FYrich_N"/>
</dbReference>
<evidence type="ECO:0000256" key="5">
    <source>
        <dbReference type="ARBA" id="ARBA00022964"/>
    </source>
</evidence>
<keyword evidence="6" id="KW-0560">Oxidoreductase</keyword>
<dbReference type="InterPro" id="IPR003349">
    <property type="entry name" value="JmjN"/>
</dbReference>
<dbReference type="InterPro" id="IPR004198">
    <property type="entry name" value="Znf_C5HC2"/>
</dbReference>
<keyword evidence="9" id="KW-0804">Transcription</keyword>
<dbReference type="GO" id="GO:0005634">
    <property type="term" value="C:nucleus"/>
    <property type="evidence" value="ECO:0007669"/>
    <property type="project" value="UniProtKB-SubCell"/>
</dbReference>
<comment type="subcellular location">
    <subcellularLocation>
        <location evidence="2">Nucleus</location>
    </subcellularLocation>
</comment>
<gene>
    <name evidence="14" type="ORF">M6B38_227190</name>
</gene>
<dbReference type="GO" id="GO:0000785">
    <property type="term" value="C:chromatin"/>
    <property type="evidence" value="ECO:0007669"/>
    <property type="project" value="TreeGrafter"/>
</dbReference>
<evidence type="ECO:0000256" key="8">
    <source>
        <dbReference type="ARBA" id="ARBA00023015"/>
    </source>
</evidence>
<proteinExistence type="predicted"/>
<evidence type="ECO:0000256" key="6">
    <source>
        <dbReference type="ARBA" id="ARBA00023002"/>
    </source>
</evidence>
<dbReference type="FunFam" id="3.30.160.360:FF:000005">
    <property type="entry name" value="Putative lysine-specific demethylase JMJ16"/>
    <property type="match status" value="1"/>
</dbReference>
<reference evidence="14" key="2">
    <citation type="submission" date="2023-04" db="EMBL/GenBank/DDBJ databases">
        <authorList>
            <person name="Bruccoleri R.E."/>
            <person name="Oakeley E.J."/>
            <person name="Faust A.-M."/>
            <person name="Dessus-Babus S."/>
            <person name="Altorfer M."/>
            <person name="Burckhardt D."/>
            <person name="Oertli M."/>
            <person name="Naumann U."/>
            <person name="Petersen F."/>
            <person name="Wong J."/>
        </authorList>
    </citation>
    <scope>NUCLEOTIDE SEQUENCE</scope>
    <source>
        <strain evidence="14">GSM-AAB239-AS_SAM_17_03QT</strain>
        <tissue evidence="14">Leaf</tissue>
    </source>
</reference>
<dbReference type="SMART" id="SM00545">
    <property type="entry name" value="JmjN"/>
    <property type="match status" value="1"/>
</dbReference>
<evidence type="ECO:0000313" key="15">
    <source>
        <dbReference type="Proteomes" id="UP001140949"/>
    </source>
</evidence>
<evidence type="ECO:0000256" key="11">
    <source>
        <dbReference type="SAM" id="MobiDB-lite"/>
    </source>
</evidence>